<dbReference type="EMBL" id="KY052842">
    <property type="protein sequence ID" value="ASF00556.1"/>
    <property type="molecule type" value="Genomic_DNA"/>
</dbReference>
<protein>
    <submittedName>
        <fullName evidence="1">Uncharacterized protein</fullName>
    </submittedName>
</protein>
<accession>A0A218MMN1</accession>
<reference evidence="1" key="2">
    <citation type="journal article" date="2017" name="Nat. Commun.">
        <title>Single-virus genomics reveals hidden cosmopolitan and abundant viruses.</title>
        <authorList>
            <person name="Martinez-Hernandez F."/>
            <person name="Fornas O."/>
            <person name="Lluesma Gomez M."/>
            <person name="Bolduc B."/>
            <person name="de la Cruz Pena M.J."/>
            <person name="Martinez J.M."/>
            <person name="Anton J."/>
            <person name="Gasol J.M."/>
            <person name="Rosselli R."/>
            <person name="Rodriguez-Valera F."/>
            <person name="Sullivan M.B."/>
            <person name="Acinas S.G."/>
            <person name="Martinez-Garcia M."/>
        </authorList>
    </citation>
    <scope>NUCLEOTIDE SEQUENCE</scope>
</reference>
<sequence length="1061" mass="117634">MEDIDRPYHFENFVHFSSAVERLKNFHYKLKLIEEYDSQIEEIQLISGSITSSNTILDAKENIKTKQRDLIKGFDGYEQFLYYTTGSNTFSWPKYPGSAPFTLYSISSSEAKNWLGDAAGIAPAYSGQMLSASYFDKQNPYNLNSLIPEHITENSDNNFYVSFVNMIGQHFDHIWTHIKHLSEINNLDNKFGISKELVYFQLKSLGIDAFDQFENSNLIEYILGEGLIDNTVGNFPVGEYIIGGLSNKFYNVPQGTKTYVTASNEGSIPKGDITKQIWKRLYNNAPLLLKTKGTERGIRTLMACYGVPSTILNIKEYGGNTLTSGPLKDLNTADTYKTFSYEKSGLTLNGKSSQTGFFINTKWSSSFTDTLEASSKTVEFRIKPNKIETKQHLFGLSGSSADAAVDPHLILTNYAGTNDISASNDASQHGRLELFINGSSVANTSYFPVFNGEFWNIFIGVSGSINSSADIKFGAYQANWLKHVSSYTQSFEQSVTNRQKTFGADFGGSYKGGAAFAFFGGVPSNPNSAYDNVDTLTYSGSLQEIKFHFGELLLHSTLKKHALEPFMYSGNSPSSSFDHVVLRLPLGSNDQEDSGSFHPNIDTNYLEYSGVGINSIEDGFTIENYTREVKSNIATQKWEEVTETHHLPTPDSVGASMTSEKVKLDPNSLPADNILLVNKKRETSTLDRQPPAYEDLGIHFSPTSEINEDIIYTLGSFRLDDYIGNPLPSAQTSSFYPDLKTIQNFYFKKVKDKYNFWDYIKLIQNFDHTLFKLIEKFTPAKANLKTGLLIEPSYLERNKIAREIPIRSDGQTMTTGSHQTFEIQISTDYADTKLYSLSTSSNATSITGQYEPGTYVVSDNNFHPVTSSETGERIERGTNATIELADNVNPFRNKINAFGAVHANNAQSCQAPIKPFLKKISGIGPAKYGIGAASIGQNRGVGFSAVGNGFQIEDYINTQNNQPGSFIVENYQANGGGTGNPGVNFSAVENGFMIENYYIPGYVGIGTLTIGGTFIVGGIHTYSPMSTDPNIYKTHKSSVLLGNVSIGRKSKKYFKYNTFKV</sequence>
<proteinExistence type="predicted"/>
<evidence type="ECO:0000313" key="1">
    <source>
        <dbReference type="EMBL" id="ASF00556.1"/>
    </source>
</evidence>
<organism evidence="1">
    <name type="scientific">uncultured virus</name>
    <dbReference type="NCBI Taxonomy" id="340016"/>
    <lineage>
        <taxon>Viruses</taxon>
        <taxon>environmental samples</taxon>
    </lineage>
</organism>
<name>A0A218MMN1_9VIRU</name>
<reference evidence="1" key="1">
    <citation type="submission" date="2016-10" db="EMBL/GenBank/DDBJ databases">
        <authorList>
            <person name="Varghese N."/>
        </authorList>
    </citation>
    <scope>NUCLEOTIDE SEQUENCE</scope>
</reference>